<dbReference type="CDD" id="cd04458">
    <property type="entry name" value="CSP_CDS"/>
    <property type="match status" value="1"/>
</dbReference>
<dbReference type="Proteomes" id="UP000428260">
    <property type="component" value="Chromosome"/>
</dbReference>
<evidence type="ECO:0000259" key="7">
    <source>
        <dbReference type="PROSITE" id="PS51857"/>
    </source>
</evidence>
<dbReference type="InterPro" id="IPR011129">
    <property type="entry name" value="CSD"/>
</dbReference>
<feature type="domain" description="CSD" evidence="7">
    <location>
        <begin position="1"/>
        <end position="63"/>
    </location>
</feature>
<evidence type="ECO:0000256" key="3">
    <source>
        <dbReference type="ARBA" id="ARBA00023015"/>
    </source>
</evidence>
<name>A0A6I6K6Q8_9BACT</name>
<dbReference type="PROSITE" id="PS51857">
    <property type="entry name" value="CSD_2"/>
    <property type="match status" value="1"/>
</dbReference>
<evidence type="ECO:0000256" key="2">
    <source>
        <dbReference type="ARBA" id="ARBA00022490"/>
    </source>
</evidence>
<dbReference type="GO" id="GO:0003677">
    <property type="term" value="F:DNA binding"/>
    <property type="evidence" value="ECO:0007669"/>
    <property type="project" value="UniProtKB-KW"/>
</dbReference>
<dbReference type="Pfam" id="PF00313">
    <property type="entry name" value="CSD"/>
    <property type="match status" value="1"/>
</dbReference>
<dbReference type="Gene3D" id="2.40.50.140">
    <property type="entry name" value="Nucleic acid-binding proteins"/>
    <property type="match status" value="1"/>
</dbReference>
<keyword evidence="4" id="KW-0238">DNA-binding</keyword>
<keyword evidence="6" id="KW-0804">Transcription</keyword>
<organism evidence="8 9">
    <name type="scientific">Maribellus comscasis</name>
    <dbReference type="NCBI Taxonomy" id="2681766"/>
    <lineage>
        <taxon>Bacteria</taxon>
        <taxon>Pseudomonadati</taxon>
        <taxon>Bacteroidota</taxon>
        <taxon>Bacteroidia</taxon>
        <taxon>Marinilabiliales</taxon>
        <taxon>Prolixibacteraceae</taxon>
        <taxon>Maribellus</taxon>
    </lineage>
</organism>
<evidence type="ECO:0000256" key="1">
    <source>
        <dbReference type="ARBA" id="ARBA00004496"/>
    </source>
</evidence>
<evidence type="ECO:0000256" key="6">
    <source>
        <dbReference type="ARBA" id="ARBA00023163"/>
    </source>
</evidence>
<sequence length="64" mass="7394">MTGTVKWYDSTKGFGFIQSEDNKDYFVHRTGILDSFLSLEPDMKVEFEIKESDRGPVAFNVKEI</sequence>
<protein>
    <submittedName>
        <fullName evidence="8">Cold-shock protein</fullName>
    </submittedName>
</protein>
<dbReference type="KEGG" id="mcos:GM418_27905"/>
<dbReference type="PANTHER" id="PTHR46565">
    <property type="entry name" value="COLD SHOCK DOMAIN PROTEIN 2"/>
    <property type="match status" value="1"/>
</dbReference>
<dbReference type="GO" id="GO:0005829">
    <property type="term" value="C:cytosol"/>
    <property type="evidence" value="ECO:0007669"/>
    <property type="project" value="UniProtKB-ARBA"/>
</dbReference>
<keyword evidence="9" id="KW-1185">Reference proteome</keyword>
<dbReference type="SMART" id="SM00357">
    <property type="entry name" value="CSP"/>
    <property type="match status" value="1"/>
</dbReference>
<dbReference type="SUPFAM" id="SSF50249">
    <property type="entry name" value="Nucleic acid-binding proteins"/>
    <property type="match status" value="1"/>
</dbReference>
<dbReference type="InterPro" id="IPR012156">
    <property type="entry name" value="Cold_shock_CspA"/>
</dbReference>
<evidence type="ECO:0000256" key="4">
    <source>
        <dbReference type="ARBA" id="ARBA00023125"/>
    </source>
</evidence>
<dbReference type="InterPro" id="IPR012340">
    <property type="entry name" value="NA-bd_OB-fold"/>
</dbReference>
<reference evidence="8 9" key="1">
    <citation type="submission" date="2019-11" db="EMBL/GenBank/DDBJ databases">
        <authorList>
            <person name="Zheng R.K."/>
            <person name="Sun C.M."/>
        </authorList>
    </citation>
    <scope>NUCLEOTIDE SEQUENCE [LARGE SCALE GENOMIC DNA]</scope>
    <source>
        <strain evidence="8 9">WC007</strain>
    </source>
</reference>
<gene>
    <name evidence="8" type="ORF">GM418_27905</name>
</gene>
<dbReference type="EMBL" id="CP046401">
    <property type="protein sequence ID" value="QGY47353.1"/>
    <property type="molecule type" value="Genomic_DNA"/>
</dbReference>
<keyword evidence="2" id="KW-0963">Cytoplasm</keyword>
<dbReference type="PIRSF" id="PIRSF002599">
    <property type="entry name" value="Cold_shock_A"/>
    <property type="match status" value="1"/>
</dbReference>
<accession>A0A6I6K6Q8</accession>
<comment type="subcellular location">
    <subcellularLocation>
        <location evidence="1">Cytoplasm</location>
    </subcellularLocation>
</comment>
<evidence type="ECO:0000313" key="8">
    <source>
        <dbReference type="EMBL" id="QGY47353.1"/>
    </source>
</evidence>
<dbReference type="InterPro" id="IPR002059">
    <property type="entry name" value="CSP_DNA-bd"/>
</dbReference>
<dbReference type="AlphaFoldDB" id="A0A6I6K6Q8"/>
<keyword evidence="3" id="KW-0805">Transcription regulation</keyword>
<dbReference type="PRINTS" id="PR00050">
    <property type="entry name" value="COLDSHOCK"/>
</dbReference>
<dbReference type="PANTHER" id="PTHR46565:SF20">
    <property type="entry name" value="COLD SHOCK DOMAIN-CONTAINING PROTEIN 4"/>
    <property type="match status" value="1"/>
</dbReference>
<evidence type="ECO:0000313" key="9">
    <source>
        <dbReference type="Proteomes" id="UP000428260"/>
    </source>
</evidence>
<proteinExistence type="predicted"/>
<keyword evidence="5" id="KW-0010">Activator</keyword>
<evidence type="ECO:0000256" key="5">
    <source>
        <dbReference type="ARBA" id="ARBA00023159"/>
    </source>
</evidence>